<proteinExistence type="predicted"/>
<protein>
    <submittedName>
        <fullName evidence="1">Carboxylesterase type B</fullName>
    </submittedName>
</protein>
<accession>A0ACB5RZ49</accession>
<dbReference type="EMBL" id="BSXG01000023">
    <property type="protein sequence ID" value="GME25848.1"/>
    <property type="molecule type" value="Genomic_DNA"/>
</dbReference>
<reference evidence="1" key="1">
    <citation type="submission" date="2024-09" db="EMBL/GenBank/DDBJ databases">
        <title>Draft Genome Sequences of Neofusicoccum parvum.</title>
        <authorList>
            <person name="Ashida A."/>
            <person name="Camagna M."/>
            <person name="Tanaka A."/>
            <person name="Takemoto D."/>
        </authorList>
    </citation>
    <scope>NUCLEOTIDE SEQUENCE</scope>
    <source>
        <strain evidence="1">PPO83</strain>
    </source>
</reference>
<evidence type="ECO:0000313" key="2">
    <source>
        <dbReference type="Proteomes" id="UP001165186"/>
    </source>
</evidence>
<comment type="caution">
    <text evidence="1">The sequence shown here is derived from an EMBL/GenBank/DDBJ whole genome shotgun (WGS) entry which is preliminary data.</text>
</comment>
<evidence type="ECO:0000313" key="1">
    <source>
        <dbReference type="EMBL" id="GME25848.1"/>
    </source>
</evidence>
<gene>
    <name evidence="1" type="primary">g2722</name>
    <name evidence="1" type="ORF">NpPPO83_00002722</name>
</gene>
<organism evidence="1 2">
    <name type="scientific">Neofusicoccum parvum</name>
    <dbReference type="NCBI Taxonomy" id="310453"/>
    <lineage>
        <taxon>Eukaryota</taxon>
        <taxon>Fungi</taxon>
        <taxon>Dikarya</taxon>
        <taxon>Ascomycota</taxon>
        <taxon>Pezizomycotina</taxon>
        <taxon>Dothideomycetes</taxon>
        <taxon>Dothideomycetes incertae sedis</taxon>
        <taxon>Botryosphaeriales</taxon>
        <taxon>Botryosphaeriaceae</taxon>
        <taxon>Neofusicoccum</taxon>
    </lineage>
</organism>
<sequence length="573" mass="60942">MRTTTFSLLATAASLAAAVDPLVDVGYAKYQGFADGDVTKWLGVRFAAAPVGDLRFQAPQDPEPIADVVDASTQGPICPPQQPTDYTVSGQSDRFTVDEDCLFLSVTAPTGAEKRPVLFWIQGGGFTSNSNANYDAQDLAADGDIVVVQINYRVGMYGFLQSKEVKENGSLNNGVKDMIKALEWVKANIEKFGGDPDQVVIDGISAGGSGVALLLAMNGGDHRDLFAGGILESGGWTTMRTLDQGQDQYDCLAKEKGCDTSADSLACLRALNASAIRSSNCWFGPHIDDELFTGSLFEMYSAGKVAPVPTIMGACANEGTKYSAPEDTNTTDDANTYFLGQDPTLTNASLAILDDLYIDQPAPIFPGKGAKWRQSANAIADVGTHCIIRVLQDALTAAGQPSYTYRYAVRDAADEAAGYGAWHVVNMYAIFGPLNTDGGPPASYLANGSNAAAVPLTRAYWTSFVKNRDPNTDRAAGAPEWAPWSVGGRERLHIETGASRMEAMSVAQSKRCEAVYAFSEALGKPRAEGDVTELDAGKAAEALAAPDCGFDDGCRGVVKVAERRWASSRVFRV</sequence>
<name>A0ACB5RZ49_9PEZI</name>
<keyword evidence="2" id="KW-1185">Reference proteome</keyword>
<dbReference type="Proteomes" id="UP001165186">
    <property type="component" value="Unassembled WGS sequence"/>
</dbReference>